<gene>
    <name evidence="1" type="ORF">TA5114_02407</name>
</gene>
<protein>
    <submittedName>
        <fullName evidence="1">Uncharacterized protein</fullName>
    </submittedName>
</protein>
<name>A0A0N7MBX1_9RHOB</name>
<evidence type="ECO:0000313" key="2">
    <source>
        <dbReference type="Proteomes" id="UP000051184"/>
    </source>
</evidence>
<proteinExistence type="predicted"/>
<dbReference type="Proteomes" id="UP000051184">
    <property type="component" value="Unassembled WGS sequence"/>
</dbReference>
<keyword evidence="2" id="KW-1185">Reference proteome</keyword>
<accession>A0A0N7MBX1</accession>
<evidence type="ECO:0000313" key="1">
    <source>
        <dbReference type="EMBL" id="CUK26592.1"/>
    </source>
</evidence>
<dbReference type="EMBL" id="CYUE01000020">
    <property type="protein sequence ID" value="CUK26592.1"/>
    <property type="molecule type" value="Genomic_DNA"/>
</dbReference>
<dbReference type="AlphaFoldDB" id="A0A0N7MBX1"/>
<sequence>MRVVTKANENKPKPILRICAAIWNAVTDRQPMSARVSPNRCPNVNEFQRIAREIGSRTAIKNKLI</sequence>
<organism evidence="1 2">
    <name type="scientific">Cognatishimia activa</name>
    <dbReference type="NCBI Taxonomy" id="1715691"/>
    <lineage>
        <taxon>Bacteria</taxon>
        <taxon>Pseudomonadati</taxon>
        <taxon>Pseudomonadota</taxon>
        <taxon>Alphaproteobacteria</taxon>
        <taxon>Rhodobacterales</taxon>
        <taxon>Paracoccaceae</taxon>
        <taxon>Cognatishimia</taxon>
    </lineage>
</organism>
<reference evidence="2" key="1">
    <citation type="submission" date="2015-09" db="EMBL/GenBank/DDBJ databases">
        <authorList>
            <person name="Rodrigo-Torres Lidia"/>
            <person name="Arahal R.David."/>
        </authorList>
    </citation>
    <scope>NUCLEOTIDE SEQUENCE [LARGE SCALE GENOMIC DNA]</scope>
    <source>
        <strain evidence="2">CECT 5114</strain>
    </source>
</reference>